<dbReference type="PANTHER" id="PTHR31340:SF3">
    <property type="entry name" value="MITOCHONDRIAL GENOME MAINTENANCE EXONUCLEASE 1"/>
    <property type="match status" value="1"/>
</dbReference>
<evidence type="ECO:0000313" key="3">
    <source>
        <dbReference type="Proteomes" id="UP000472262"/>
    </source>
</evidence>
<evidence type="ECO:0000256" key="1">
    <source>
        <dbReference type="SAM" id="Phobius"/>
    </source>
</evidence>
<accession>A0A672MQI9</accession>
<dbReference type="GO" id="GO:0008297">
    <property type="term" value="F:single-stranded DNA exodeoxyribonuclease activity"/>
    <property type="evidence" value="ECO:0007669"/>
    <property type="project" value="TreeGrafter"/>
</dbReference>
<dbReference type="PANTHER" id="PTHR31340">
    <property type="entry name" value="MITOCHONDRIAL GENOME MAINTENANCE EXONUCLEASE 1"/>
    <property type="match status" value="1"/>
</dbReference>
<proteinExistence type="predicted"/>
<protein>
    <submittedName>
        <fullName evidence="2">Mitochondrial genome maintenance exonuclease 1</fullName>
    </submittedName>
</protein>
<dbReference type="AlphaFoldDB" id="A0A672MQI9"/>
<keyword evidence="1" id="KW-0812">Transmembrane</keyword>
<dbReference type="GO" id="GO:0006264">
    <property type="term" value="P:mitochondrial DNA replication"/>
    <property type="evidence" value="ECO:0007669"/>
    <property type="project" value="TreeGrafter"/>
</dbReference>
<dbReference type="GO" id="GO:0005739">
    <property type="term" value="C:mitochondrion"/>
    <property type="evidence" value="ECO:0007669"/>
    <property type="project" value="TreeGrafter"/>
</dbReference>
<name>A0A672MQI9_SINGR</name>
<organism evidence="2 3">
    <name type="scientific">Sinocyclocheilus grahami</name>
    <name type="common">Dianchi golden-line fish</name>
    <name type="synonym">Barbus grahami</name>
    <dbReference type="NCBI Taxonomy" id="75366"/>
    <lineage>
        <taxon>Eukaryota</taxon>
        <taxon>Metazoa</taxon>
        <taxon>Chordata</taxon>
        <taxon>Craniata</taxon>
        <taxon>Vertebrata</taxon>
        <taxon>Euteleostomi</taxon>
        <taxon>Actinopterygii</taxon>
        <taxon>Neopterygii</taxon>
        <taxon>Teleostei</taxon>
        <taxon>Ostariophysi</taxon>
        <taxon>Cypriniformes</taxon>
        <taxon>Cyprinidae</taxon>
        <taxon>Cyprininae</taxon>
        <taxon>Sinocyclocheilus</taxon>
    </lineage>
</organism>
<dbReference type="InParanoid" id="A0A672MQI9"/>
<keyword evidence="3" id="KW-1185">Reference proteome</keyword>
<sequence length="223" mass="25715">MQVLKLVIQCKCVRSMGFPSGQFSRVDNFSTSCQWRARKKVSQYSTVDTERYSSLVILIFFIIAFLKHLLIHLCDVLDIFRLGKLLHAAIEDTFTQETSSEEDHECPAEVTGEIESVSNVLNDIAGARLICNHHALFFNTSEKPKPFLRHTYDNPLQVAAYMGALNSDHNYNYQVENGLIVVAYKDGSPAHAHFLNSEQIMPFWEKWLLRLEEYRKKSQNRIK</sequence>
<keyword evidence="1" id="KW-0472">Membrane</keyword>
<feature type="transmembrane region" description="Helical" evidence="1">
    <location>
        <begin position="52"/>
        <end position="74"/>
    </location>
</feature>
<reference evidence="2" key="2">
    <citation type="submission" date="2025-09" db="UniProtKB">
        <authorList>
            <consortium name="Ensembl"/>
        </authorList>
    </citation>
    <scope>IDENTIFICATION</scope>
</reference>
<dbReference type="Ensembl" id="ENSSGRT00000042961.1">
    <property type="protein sequence ID" value="ENSSGRP00000040078.1"/>
    <property type="gene ID" value="ENSSGRG00000021864.1"/>
</dbReference>
<dbReference type="Proteomes" id="UP000472262">
    <property type="component" value="Unassembled WGS sequence"/>
</dbReference>
<keyword evidence="1" id="KW-1133">Transmembrane helix</keyword>
<evidence type="ECO:0000313" key="2">
    <source>
        <dbReference type="Ensembl" id="ENSSGRP00000040078.1"/>
    </source>
</evidence>
<reference evidence="2" key="1">
    <citation type="submission" date="2025-08" db="UniProtKB">
        <authorList>
            <consortium name="Ensembl"/>
        </authorList>
    </citation>
    <scope>IDENTIFICATION</scope>
</reference>